<proteinExistence type="predicted"/>
<sequence length="164" mass="19046">MTTSALAIVNPRYFLNRLALEHSADCLSLEPKQVIQQLFAKTPLPVMQEMFEEFCEAAVAPACYWPGRNPEVLLKFSEEMEKLIESCYLLYRDKRRRQDADHPAEIKQFFTVYSLADWKRILRDWVRAALSVNSVAETGNPKEMIPFVNGMEKLMKSMGEFARY</sequence>
<reference evidence="1" key="1">
    <citation type="submission" date="2022-01" db="EMBL/GenBank/DDBJ databases">
        <authorList>
            <person name="Jo J.-H."/>
            <person name="Im W.-T."/>
        </authorList>
    </citation>
    <scope>NUCLEOTIDE SEQUENCE</scope>
    <source>
        <strain evidence="1">NA20</strain>
    </source>
</reference>
<evidence type="ECO:0000313" key="1">
    <source>
        <dbReference type="EMBL" id="MCG2617946.1"/>
    </source>
</evidence>
<comment type="caution">
    <text evidence="1">The sequence shown here is derived from an EMBL/GenBank/DDBJ whole genome shotgun (WGS) entry which is preliminary data.</text>
</comment>
<dbReference type="EMBL" id="JAKLTR010000028">
    <property type="protein sequence ID" value="MCG2617946.1"/>
    <property type="molecule type" value="Genomic_DNA"/>
</dbReference>
<evidence type="ECO:0000313" key="2">
    <source>
        <dbReference type="Proteomes" id="UP001165367"/>
    </source>
</evidence>
<accession>A0ABS9L011</accession>
<dbReference type="Proteomes" id="UP001165367">
    <property type="component" value="Unassembled WGS sequence"/>
</dbReference>
<protein>
    <recommendedName>
        <fullName evidence="3">Globin</fullName>
    </recommendedName>
</protein>
<organism evidence="1 2">
    <name type="scientific">Terrimonas ginsenosidimutans</name>
    <dbReference type="NCBI Taxonomy" id="2908004"/>
    <lineage>
        <taxon>Bacteria</taxon>
        <taxon>Pseudomonadati</taxon>
        <taxon>Bacteroidota</taxon>
        <taxon>Chitinophagia</taxon>
        <taxon>Chitinophagales</taxon>
        <taxon>Chitinophagaceae</taxon>
        <taxon>Terrimonas</taxon>
    </lineage>
</organism>
<evidence type="ECO:0008006" key="3">
    <source>
        <dbReference type="Google" id="ProtNLM"/>
    </source>
</evidence>
<gene>
    <name evidence="1" type="ORF">LZZ85_26830</name>
</gene>
<name>A0ABS9L011_9BACT</name>
<keyword evidence="2" id="KW-1185">Reference proteome</keyword>
<dbReference type="RefSeq" id="WP_237876922.1">
    <property type="nucleotide sequence ID" value="NZ_JAKLTR010000028.1"/>
</dbReference>